<keyword evidence="2" id="KW-0812">Transmembrane</keyword>
<dbReference type="RefSeq" id="WP_346103140.1">
    <property type="nucleotide sequence ID" value="NZ_BAAAMU010000010.1"/>
</dbReference>
<keyword evidence="2" id="KW-1133">Transmembrane helix</keyword>
<dbReference type="Proteomes" id="UP001500064">
    <property type="component" value="Unassembled WGS sequence"/>
</dbReference>
<accession>A0ABN2EYR6</accession>
<name>A0ABN2EYR6_9ACTN</name>
<dbReference type="EMBL" id="BAAAMU010000010">
    <property type="protein sequence ID" value="GAA1622321.1"/>
    <property type="molecule type" value="Genomic_DNA"/>
</dbReference>
<evidence type="ECO:0000313" key="3">
    <source>
        <dbReference type="EMBL" id="GAA1622321.1"/>
    </source>
</evidence>
<feature type="region of interest" description="Disordered" evidence="1">
    <location>
        <begin position="1"/>
        <end position="28"/>
    </location>
</feature>
<keyword evidence="4" id="KW-1185">Reference proteome</keyword>
<reference evidence="3 4" key="1">
    <citation type="journal article" date="2019" name="Int. J. Syst. Evol. Microbiol.">
        <title>The Global Catalogue of Microorganisms (GCM) 10K type strain sequencing project: providing services to taxonomists for standard genome sequencing and annotation.</title>
        <authorList>
            <consortium name="The Broad Institute Genomics Platform"/>
            <consortium name="The Broad Institute Genome Sequencing Center for Infectious Disease"/>
            <person name="Wu L."/>
            <person name="Ma J."/>
        </authorList>
    </citation>
    <scope>NUCLEOTIDE SEQUENCE [LARGE SCALE GENOMIC DNA]</scope>
    <source>
        <strain evidence="3 4">JCM 13929</strain>
    </source>
</reference>
<gene>
    <name evidence="3" type="ORF">GCM10009733_018620</name>
</gene>
<evidence type="ECO:0000256" key="2">
    <source>
        <dbReference type="SAM" id="Phobius"/>
    </source>
</evidence>
<keyword evidence="2" id="KW-0472">Membrane</keyword>
<organism evidence="3 4">
    <name type="scientific">Nonomuraea maheshkhaliensis</name>
    <dbReference type="NCBI Taxonomy" id="419590"/>
    <lineage>
        <taxon>Bacteria</taxon>
        <taxon>Bacillati</taxon>
        <taxon>Actinomycetota</taxon>
        <taxon>Actinomycetes</taxon>
        <taxon>Streptosporangiales</taxon>
        <taxon>Streptosporangiaceae</taxon>
        <taxon>Nonomuraea</taxon>
    </lineage>
</organism>
<proteinExistence type="predicted"/>
<evidence type="ECO:0000313" key="4">
    <source>
        <dbReference type="Proteomes" id="UP001500064"/>
    </source>
</evidence>
<evidence type="ECO:0008006" key="5">
    <source>
        <dbReference type="Google" id="ProtNLM"/>
    </source>
</evidence>
<protein>
    <recommendedName>
        <fullName evidence="5">DUF4352 domain-containing protein</fullName>
    </recommendedName>
</protein>
<evidence type="ECO:0000256" key="1">
    <source>
        <dbReference type="SAM" id="MobiDB-lite"/>
    </source>
</evidence>
<comment type="caution">
    <text evidence="3">The sequence shown here is derived from an EMBL/GenBank/DDBJ whole genome shotgun (WGS) entry which is preliminary data.</text>
</comment>
<feature type="transmembrane region" description="Helical" evidence="2">
    <location>
        <begin position="31"/>
        <end position="51"/>
    </location>
</feature>
<sequence length="220" mass="23582">MTTTQQPSSMVPARGARRAQRRSGGSGGGGVATQALAALAGVALIAVAMWVQSFHLSELETSDPLVYSGAKGDIVDARRFSLQLEDFFAAKSIKSGDKTVQTDQIFLVLKVRARSALKPYHLGQPVLTTADGKKFDATDRVNSTRTLADKWVQPDIWRTGESYFEVPPAALAGATVTYALPGSFLVESYQPEVEIDLGLDEEGARKLATSAQAVYSTDKN</sequence>